<evidence type="ECO:0000313" key="2">
    <source>
        <dbReference type="EMBL" id="KAJ8442144.1"/>
    </source>
</evidence>
<feature type="compositionally biased region" description="Basic residues" evidence="1">
    <location>
        <begin position="33"/>
        <end position="44"/>
    </location>
</feature>
<sequence length="447" mass="51990">MKMFDKAIIRGRKIKVEIAKFEKGERKRDNRSTHSRGRHHKQFWKRKEQQEGSKMGDAYARQTHELTLWKREIKGEVNVDFEEWLHRSLVCTSEEPIDLATLSSAIINGYGQCTRICALSSYKYILTYPSETLMEEALNNCEELDYWFHDIQRWTRYDSCEERKVWLEVFGVPPQGWCWENFKRISALWGRLISLGKSITYTDIFESMKMLVITDHFLRIEEEILLTIDDEGHRVMMREIDLTIHQYFVSHSKQKVAHESNDGPPRQIDASPRRSVEAKTNQESPEKEPGSNLNCEDQQTQHNGSTSSYARTRTAIVSHNGYSKEVFKISQHLKPFEVIKVQPPPGFKNEDINATNDMEAEYNPQELEHGEQALEDRDYSNSLDNNLELPPGYEKIHNKKTVQPLEIVLAHQESEDVEQQPPGFEKEVQIKLIGLIQGSSDSIDIFS</sequence>
<evidence type="ECO:0000256" key="1">
    <source>
        <dbReference type="SAM" id="MobiDB-lite"/>
    </source>
</evidence>
<evidence type="ECO:0008006" key="4">
    <source>
        <dbReference type="Google" id="ProtNLM"/>
    </source>
</evidence>
<proteinExistence type="predicted"/>
<gene>
    <name evidence="2" type="ORF">Cgig2_015485</name>
</gene>
<dbReference type="Proteomes" id="UP001153076">
    <property type="component" value="Unassembled WGS sequence"/>
</dbReference>
<organism evidence="2 3">
    <name type="scientific">Carnegiea gigantea</name>
    <dbReference type="NCBI Taxonomy" id="171969"/>
    <lineage>
        <taxon>Eukaryota</taxon>
        <taxon>Viridiplantae</taxon>
        <taxon>Streptophyta</taxon>
        <taxon>Embryophyta</taxon>
        <taxon>Tracheophyta</taxon>
        <taxon>Spermatophyta</taxon>
        <taxon>Magnoliopsida</taxon>
        <taxon>eudicotyledons</taxon>
        <taxon>Gunneridae</taxon>
        <taxon>Pentapetalae</taxon>
        <taxon>Caryophyllales</taxon>
        <taxon>Cactineae</taxon>
        <taxon>Cactaceae</taxon>
        <taxon>Cactoideae</taxon>
        <taxon>Echinocereeae</taxon>
        <taxon>Carnegiea</taxon>
    </lineage>
</organism>
<comment type="caution">
    <text evidence="2">The sequence shown here is derived from an EMBL/GenBank/DDBJ whole genome shotgun (WGS) entry which is preliminary data.</text>
</comment>
<protein>
    <recommendedName>
        <fullName evidence="4">DUF4283 domain-containing protein</fullName>
    </recommendedName>
</protein>
<dbReference type="AlphaFoldDB" id="A0A9Q1KER8"/>
<name>A0A9Q1KER8_9CARY</name>
<feature type="compositionally biased region" description="Polar residues" evidence="1">
    <location>
        <begin position="291"/>
        <end position="310"/>
    </location>
</feature>
<accession>A0A9Q1KER8</accession>
<feature type="region of interest" description="Disordered" evidence="1">
    <location>
        <begin position="23"/>
        <end position="56"/>
    </location>
</feature>
<dbReference type="EMBL" id="JAKOGI010000145">
    <property type="protein sequence ID" value="KAJ8442144.1"/>
    <property type="molecule type" value="Genomic_DNA"/>
</dbReference>
<keyword evidence="3" id="KW-1185">Reference proteome</keyword>
<reference evidence="2" key="1">
    <citation type="submission" date="2022-04" db="EMBL/GenBank/DDBJ databases">
        <title>Carnegiea gigantea Genome sequencing and assembly v2.</title>
        <authorList>
            <person name="Copetti D."/>
            <person name="Sanderson M.J."/>
            <person name="Burquez A."/>
            <person name="Wojciechowski M.F."/>
        </authorList>
    </citation>
    <scope>NUCLEOTIDE SEQUENCE</scope>
    <source>
        <strain evidence="2">SGP5-SGP5p</strain>
        <tissue evidence="2">Aerial part</tissue>
    </source>
</reference>
<feature type="region of interest" description="Disordered" evidence="1">
    <location>
        <begin position="254"/>
        <end position="310"/>
    </location>
</feature>
<feature type="compositionally biased region" description="Basic and acidic residues" evidence="1">
    <location>
        <begin position="23"/>
        <end position="32"/>
    </location>
</feature>
<evidence type="ECO:0000313" key="3">
    <source>
        <dbReference type="Proteomes" id="UP001153076"/>
    </source>
</evidence>